<comment type="caution">
    <text evidence="3">The sequence shown here is derived from an EMBL/GenBank/DDBJ whole genome shotgun (WGS) entry which is preliminary data.</text>
</comment>
<reference evidence="3 4" key="1">
    <citation type="submission" date="2020-12" db="EMBL/GenBank/DDBJ databases">
        <title>Olleya sediminilitoris sp. nov., isolated from a tidal flat.</title>
        <authorList>
            <person name="Park S."/>
            <person name="Yoon J.-H."/>
        </authorList>
    </citation>
    <scope>NUCLEOTIDE SEQUENCE [LARGE SCALE GENOMIC DNA]</scope>
    <source>
        <strain evidence="3 4">YSTF-M6</strain>
    </source>
</reference>
<keyword evidence="4" id="KW-1185">Reference proteome</keyword>
<name>A0ABS1WMV6_9FLAO</name>
<dbReference type="EMBL" id="JAEMEF010000010">
    <property type="protein sequence ID" value="MBL7560393.1"/>
    <property type="molecule type" value="Genomic_DNA"/>
</dbReference>
<dbReference type="Proteomes" id="UP000605013">
    <property type="component" value="Unassembled WGS sequence"/>
</dbReference>
<evidence type="ECO:0000256" key="2">
    <source>
        <dbReference type="SAM" id="Phobius"/>
    </source>
</evidence>
<feature type="transmembrane region" description="Helical" evidence="2">
    <location>
        <begin position="277"/>
        <end position="298"/>
    </location>
</feature>
<sequence>MKLQSILIVSIFQLMFSFLFAQKYEKSYQQNINYKTNNNNGKDLNLNFACKYDAFLGEPLFSSRTKKISEGDFIVYNNQKYYRKDIGDKIFNQVEVGLINVSFDIYQGSRKIATVKLENEISVSFIPGSPDWDQLWPGVSEDNVKKIWKEGYTIKNAKLYNVKFTGFSALQSYLNKIESDKAKEIEDKKKAEEKEKEEQEKADQEQQLKEEEEAEKLIAENKKQEEEDLERAKEEEREKAAAAEAERKRTEEQERIRQEKINAYNNRIANQKKENNAIAAASAASSASFLYLLGGVIYNKMGLPGKDLYTGNNFHINFDFGYGVSAFPLSYNSVRTAVDYNGDEQTTEEETTVSAITVDLRLAFKVGYEVENGGGNIYGRFEPGFSPIFTDFNTSHGYGAEIFGGHKNIKLYGRYEMGTHSFSSNNWIDPEEIGEGGKSSTSYTQLRAGLKFSYYRNTRTAKRDHIILGIMENYFDENSAEVFSFREEPGEPLINLNGNIPNYVASGFFFEWKRDHTHRLYLEVFSNYPSTGDIGGVSNDGSMFLQVGFSRSIEGFFGNK</sequence>
<evidence type="ECO:0000313" key="4">
    <source>
        <dbReference type="Proteomes" id="UP000605013"/>
    </source>
</evidence>
<protein>
    <submittedName>
        <fullName evidence="3">Uncharacterized protein</fullName>
    </submittedName>
</protein>
<evidence type="ECO:0000256" key="1">
    <source>
        <dbReference type="SAM" id="MobiDB-lite"/>
    </source>
</evidence>
<evidence type="ECO:0000313" key="3">
    <source>
        <dbReference type="EMBL" id="MBL7560393.1"/>
    </source>
</evidence>
<keyword evidence="2" id="KW-0812">Transmembrane</keyword>
<gene>
    <name evidence="3" type="ORF">JAO71_11325</name>
</gene>
<organism evidence="3 4">
    <name type="scientific">Olleya sediminilitoris</name>
    <dbReference type="NCBI Taxonomy" id="2795739"/>
    <lineage>
        <taxon>Bacteria</taxon>
        <taxon>Pseudomonadati</taxon>
        <taxon>Bacteroidota</taxon>
        <taxon>Flavobacteriia</taxon>
        <taxon>Flavobacteriales</taxon>
        <taxon>Flavobacteriaceae</taxon>
    </lineage>
</organism>
<dbReference type="RefSeq" id="WP_203000893.1">
    <property type="nucleotide sequence ID" value="NZ_JAEMEF010000010.1"/>
</dbReference>
<accession>A0ABS1WMV6</accession>
<proteinExistence type="predicted"/>
<keyword evidence="2" id="KW-1133">Transmembrane helix</keyword>
<keyword evidence="2" id="KW-0472">Membrane</keyword>
<feature type="region of interest" description="Disordered" evidence="1">
    <location>
        <begin position="188"/>
        <end position="255"/>
    </location>
</feature>